<keyword evidence="2" id="KW-0507">mRNA processing</keyword>
<gene>
    <name evidence="6" type="ORF">PGUG_00282</name>
</gene>
<evidence type="ECO:0000313" key="7">
    <source>
        <dbReference type="Proteomes" id="UP000001997"/>
    </source>
</evidence>
<dbReference type="InterPro" id="IPR011990">
    <property type="entry name" value="TPR-like_helical_dom_sf"/>
</dbReference>
<dbReference type="KEGG" id="pgu:PGUG_00282"/>
<dbReference type="OMA" id="IELWISY"/>
<evidence type="ECO:0000256" key="4">
    <source>
        <dbReference type="ARBA" id="ARBA00023187"/>
    </source>
</evidence>
<name>A5DAH7_PICGU</name>
<reference evidence="6 7" key="1">
    <citation type="journal article" date="2009" name="Nature">
        <title>Evolution of pathogenicity and sexual reproduction in eight Candida genomes.</title>
        <authorList>
            <person name="Butler G."/>
            <person name="Rasmussen M.D."/>
            <person name="Lin M.F."/>
            <person name="Santos M.A."/>
            <person name="Sakthikumar S."/>
            <person name="Munro C.A."/>
            <person name="Rheinbay E."/>
            <person name="Grabherr M."/>
            <person name="Forche A."/>
            <person name="Reedy J.L."/>
            <person name="Agrafioti I."/>
            <person name="Arnaud M.B."/>
            <person name="Bates S."/>
            <person name="Brown A.J."/>
            <person name="Brunke S."/>
            <person name="Costanzo M.C."/>
            <person name="Fitzpatrick D.A."/>
            <person name="de Groot P.W."/>
            <person name="Harris D."/>
            <person name="Hoyer L.L."/>
            <person name="Hube B."/>
            <person name="Klis F.M."/>
            <person name="Kodira C."/>
            <person name="Lennard N."/>
            <person name="Logue M.E."/>
            <person name="Martin R."/>
            <person name="Neiman A.M."/>
            <person name="Nikolaou E."/>
            <person name="Quail M.A."/>
            <person name="Quinn J."/>
            <person name="Santos M.C."/>
            <person name="Schmitzberger F.F."/>
            <person name="Sherlock G."/>
            <person name="Shah P."/>
            <person name="Silverstein K.A."/>
            <person name="Skrzypek M.S."/>
            <person name="Soll D."/>
            <person name="Staggs R."/>
            <person name="Stansfield I."/>
            <person name="Stumpf M.P."/>
            <person name="Sudbery P.E."/>
            <person name="Srikantha T."/>
            <person name="Zeng Q."/>
            <person name="Berman J."/>
            <person name="Berriman M."/>
            <person name="Heitman J."/>
            <person name="Gow N.A."/>
            <person name="Lorenz M.C."/>
            <person name="Birren B.W."/>
            <person name="Kellis M."/>
            <person name="Cuomo C.A."/>
        </authorList>
    </citation>
    <scope>NUCLEOTIDE SEQUENCE [LARGE SCALE GENOMIC DNA]</scope>
    <source>
        <strain evidence="7">ATCC 6260 / CBS 566 / DSM 6381 / JCM 1539 / NBRC 10279 / NRRL Y-324</strain>
    </source>
</reference>
<dbReference type="PANTHER" id="PTHR17204:SF23">
    <property type="entry name" value="U1 SMALL NUCLEAR RIBONUCLEOPROTEIN COMPONENT PRP42"/>
    <property type="match status" value="1"/>
</dbReference>
<dbReference type="GeneID" id="5129294"/>
<proteinExistence type="predicted"/>
<dbReference type="GO" id="GO:0000395">
    <property type="term" value="P:mRNA 5'-splice site recognition"/>
    <property type="evidence" value="ECO:0007669"/>
    <property type="project" value="TreeGrafter"/>
</dbReference>
<dbReference type="SMART" id="SM00386">
    <property type="entry name" value="HAT"/>
    <property type="match status" value="4"/>
</dbReference>
<dbReference type="Pfam" id="PF23240">
    <property type="entry name" value="HAT_PRP39_N"/>
    <property type="match status" value="1"/>
</dbReference>
<dbReference type="InterPro" id="IPR059164">
    <property type="entry name" value="HAT_PRP39_C"/>
</dbReference>
<dbReference type="Gene3D" id="1.25.40.10">
    <property type="entry name" value="Tetratricopeptide repeat domain"/>
    <property type="match status" value="2"/>
</dbReference>
<dbReference type="InParanoid" id="A5DAH7"/>
<accession>A5DAH7</accession>
<dbReference type="InterPro" id="IPR003107">
    <property type="entry name" value="HAT"/>
</dbReference>
<keyword evidence="4" id="KW-0508">mRNA splicing</keyword>
<dbReference type="SUPFAM" id="SSF48452">
    <property type="entry name" value="TPR-like"/>
    <property type="match status" value="1"/>
</dbReference>
<keyword evidence="7" id="KW-1185">Reference proteome</keyword>
<dbReference type="RefSeq" id="XP_001486905.2">
    <property type="nucleotide sequence ID" value="XM_001486855.1"/>
</dbReference>
<keyword evidence="5" id="KW-0539">Nucleus</keyword>
<organism evidence="6 7">
    <name type="scientific">Meyerozyma guilliermondii (strain ATCC 6260 / CBS 566 / DSM 6381 / JCM 1539 / NBRC 10279 / NRRL Y-324)</name>
    <name type="common">Yeast</name>
    <name type="synonym">Candida guilliermondii</name>
    <dbReference type="NCBI Taxonomy" id="294746"/>
    <lineage>
        <taxon>Eukaryota</taxon>
        <taxon>Fungi</taxon>
        <taxon>Dikarya</taxon>
        <taxon>Ascomycota</taxon>
        <taxon>Saccharomycotina</taxon>
        <taxon>Pichiomycetes</taxon>
        <taxon>Debaryomycetaceae</taxon>
        <taxon>Meyerozyma</taxon>
    </lineage>
</organism>
<evidence type="ECO:0000256" key="5">
    <source>
        <dbReference type="ARBA" id="ARBA00023242"/>
    </source>
</evidence>
<dbReference type="VEuPathDB" id="FungiDB:PGUG_00282"/>
<evidence type="ECO:0008006" key="8">
    <source>
        <dbReference type="Google" id="ProtNLM"/>
    </source>
</evidence>
<dbReference type="GO" id="GO:0005685">
    <property type="term" value="C:U1 snRNP"/>
    <property type="evidence" value="ECO:0007669"/>
    <property type="project" value="TreeGrafter"/>
</dbReference>
<dbReference type="OrthoDB" id="10265668at2759"/>
<protein>
    <recommendedName>
        <fullName evidence="8">Suppressor of forked domain-containing protein</fullName>
    </recommendedName>
</protein>
<dbReference type="FunCoup" id="A5DAH7">
    <property type="interactions" value="330"/>
</dbReference>
<dbReference type="GO" id="GO:0000243">
    <property type="term" value="C:commitment complex"/>
    <property type="evidence" value="ECO:0007669"/>
    <property type="project" value="TreeGrafter"/>
</dbReference>
<dbReference type="PANTHER" id="PTHR17204">
    <property type="entry name" value="PRE-MRNA PROCESSING PROTEIN PRP39-RELATED"/>
    <property type="match status" value="1"/>
</dbReference>
<keyword evidence="3" id="KW-0677">Repeat</keyword>
<dbReference type="EMBL" id="CH408155">
    <property type="protein sequence ID" value="EDK36184.2"/>
    <property type="molecule type" value="Genomic_DNA"/>
</dbReference>
<sequence>MEAEQSGWGRISAALVENPESLDLWEKLIREVERENGVPISKVSSDEAVEILRTCYNAFLEKFPLLVHYWIRYAQCEFRLGYHQKAIIVYERALVHLRASIELWTNYLQFRVDTISDNVEEIAQLFETARKTIGRHFYAHEFYQLYLSFIKSYATNDPERQYHILLRTIIEQPIYHYNLFAKMFFSAISNLNSTTIGYIVPPKAIRSYNGDFRQASIKLKKLFTDVYITTQAKTHQIYSFERHFQRQYFDQTFIPQAQLKQWHNYLSFLELNFPHQHTIQVYERCLLITAPYPEFWLRFAEFHISQDRMLQAVEVLTRGMVYCASYKLLVKLVDVELSLKNYTRARDILTEYVKESAATPIPILEKLLSVESLFHTQDSTKMRNLFLQIFKESDHHRVSELLNYYTLPEELKSEIRSHFNLELNTKDEVNFDAKFHQSLIGPLHN</sequence>
<dbReference type="GO" id="GO:0071004">
    <property type="term" value="C:U2-type prespliceosome"/>
    <property type="evidence" value="ECO:0007669"/>
    <property type="project" value="TreeGrafter"/>
</dbReference>
<evidence type="ECO:0000256" key="1">
    <source>
        <dbReference type="ARBA" id="ARBA00004123"/>
    </source>
</evidence>
<dbReference type="eggNOG" id="KOG1258">
    <property type="taxonomic scope" value="Eukaryota"/>
</dbReference>
<comment type="subcellular location">
    <subcellularLocation>
        <location evidence="1">Nucleus</location>
    </subcellularLocation>
</comment>
<evidence type="ECO:0000256" key="2">
    <source>
        <dbReference type="ARBA" id="ARBA00022664"/>
    </source>
</evidence>
<dbReference type="Pfam" id="PF23241">
    <property type="entry name" value="HAT_PRP39_C"/>
    <property type="match status" value="1"/>
</dbReference>
<evidence type="ECO:0000313" key="6">
    <source>
        <dbReference type="EMBL" id="EDK36184.2"/>
    </source>
</evidence>
<dbReference type="HOGENOM" id="CLU_590499_0_0_1"/>
<dbReference type="GO" id="GO:0030627">
    <property type="term" value="F:pre-mRNA 5'-splice site binding"/>
    <property type="evidence" value="ECO:0007669"/>
    <property type="project" value="TreeGrafter"/>
</dbReference>
<dbReference type="STRING" id="294746.A5DAH7"/>
<dbReference type="AlphaFoldDB" id="A5DAH7"/>
<dbReference type="Proteomes" id="UP000001997">
    <property type="component" value="Unassembled WGS sequence"/>
</dbReference>
<evidence type="ECO:0000256" key="3">
    <source>
        <dbReference type="ARBA" id="ARBA00022737"/>
    </source>
</evidence>